<reference evidence="1" key="1">
    <citation type="submission" date="2020-09" db="EMBL/GenBank/DDBJ databases">
        <title>Iningainema tapete sp. nov. (Scytonemataceae, Cyanobacteria) from greenhouses in central Florida (USA) produces two types of nodularin with biosynthetic potential for microcystin-LR and anabaenopeptins.</title>
        <authorList>
            <person name="Berthold D.E."/>
            <person name="Lefler F.W."/>
            <person name="Huang I.-S."/>
            <person name="Abdulla H."/>
            <person name="Zimba P.V."/>
            <person name="Laughinghouse H.D. IV."/>
        </authorList>
    </citation>
    <scope>NUCLEOTIDE SEQUENCE</scope>
    <source>
        <strain evidence="1">BLCCT55</strain>
    </source>
</reference>
<dbReference type="EMBL" id="JACXAE010000099">
    <property type="protein sequence ID" value="MBD2776859.1"/>
    <property type="molecule type" value="Genomic_DNA"/>
</dbReference>
<sequence length="400" mass="43013">MNTSTRQTVNQRRLTNFAVENSHQNAKLGEKWKKWLQNWCGGVTLSLCLSALAATQVQAATYSFTKIADTKSFPWQSISNPVINDSGTVAFLVTSTRQSQYISGYKIVYTSNGNQLTEIVNSDNLPSLLFASSEFPGGRNYFLNSVEGINNNGTIAFTAFHRGIDIFTTSQNGFTTRRAFGTISLGGGTVEVSQPRLNDLEEVVYLERSFAFNTNTIVLSRPNSFGNRLIARGNSGSYPPPPPNVLFSEFSSFDINNNSEVVFAATSRDGTKAIYTNRGGSVSPLVETGANALDINDSGDVALLTGNTIRLFHRATGILNAIANTSGQFRGFGNPVINNSGKVAFAATLALGESGIFTGADPVNDKVIASGDTLFGSTVKSVRFSRQGLNNQGQIVFLAE</sequence>
<dbReference type="NCBIfam" id="TIGR05002">
    <property type="entry name" value="NxxGxxAF_repeat"/>
    <property type="match status" value="3"/>
</dbReference>
<dbReference type="Pfam" id="PF24251">
    <property type="entry name" value="DUF7453"/>
    <property type="match status" value="1"/>
</dbReference>
<evidence type="ECO:0000313" key="2">
    <source>
        <dbReference type="Proteomes" id="UP000629098"/>
    </source>
</evidence>
<keyword evidence="2" id="KW-1185">Reference proteome</keyword>
<protein>
    <submittedName>
        <fullName evidence="1">Uncharacterized protein</fullName>
    </submittedName>
</protein>
<evidence type="ECO:0000313" key="1">
    <source>
        <dbReference type="EMBL" id="MBD2776859.1"/>
    </source>
</evidence>
<dbReference type="RefSeq" id="WP_190835934.1">
    <property type="nucleotide sequence ID" value="NZ_CAWPPI010000099.1"/>
</dbReference>
<accession>A0A8J6XIZ0</accession>
<gene>
    <name evidence="1" type="ORF">ICL16_33625</name>
</gene>
<organism evidence="1 2">
    <name type="scientific">Iningainema tapete BLCC-T55</name>
    <dbReference type="NCBI Taxonomy" id="2748662"/>
    <lineage>
        <taxon>Bacteria</taxon>
        <taxon>Bacillati</taxon>
        <taxon>Cyanobacteriota</taxon>
        <taxon>Cyanophyceae</taxon>
        <taxon>Nostocales</taxon>
        <taxon>Scytonemataceae</taxon>
        <taxon>Iningainema tapete</taxon>
    </lineage>
</organism>
<comment type="caution">
    <text evidence="1">The sequence shown here is derived from an EMBL/GenBank/DDBJ whole genome shotgun (WGS) entry which is preliminary data.</text>
</comment>
<dbReference type="Proteomes" id="UP000629098">
    <property type="component" value="Unassembled WGS sequence"/>
</dbReference>
<feature type="non-terminal residue" evidence="1">
    <location>
        <position position="400"/>
    </location>
</feature>
<name>A0A8J6XIZ0_9CYAN</name>
<dbReference type="InterPro" id="IPR055876">
    <property type="entry name" value="DUF7453"/>
</dbReference>
<dbReference type="AlphaFoldDB" id="A0A8J6XIZ0"/>
<proteinExistence type="predicted"/>